<protein>
    <submittedName>
        <fullName evidence="2">CubicO group peptidase, beta-lactamase class C family</fullName>
    </submittedName>
</protein>
<name>A0A1M6SQP8_9BACT</name>
<dbReference type="OrthoDB" id="9793489at2"/>
<dbReference type="Gene3D" id="3.40.710.10">
    <property type="entry name" value="DD-peptidase/beta-lactamase superfamily"/>
    <property type="match status" value="1"/>
</dbReference>
<sequence length="379" mass="41944">MQRRGFYALLLGLLIVTPELQAQHALRYAVAPAPPHASLLIQIQDSIDALMRRYGVPGLSVAIGASGALIWAEGFGYADVENRVPMLPQTKLRVASVSKSLTSAALGLLVEQGKLDLDAPVQRYVPSFPEKRWPITTRQLAGHLAGIRHYRDQEFYSRKHYNSVLEALEVFKDDTLLFRPGTRYAYSSYGWNLISAVIEGAAGEPFLAFMRRYVFDPLGMHDTVAEHVDSLIFHRARFYVYRDSLLMNAPYVDNSVKWAGGGFLSTAPDLVRFGNGLLSGRLLKPETVHLLFTSQRTADGKETGYGLGWRTGEQWGRRFVWHTGGAVGGSSVLVLLPEEQVVVALIANLQGVRLAPLGFWIADQVARHVVEKTTAVTPN</sequence>
<evidence type="ECO:0000259" key="1">
    <source>
        <dbReference type="Pfam" id="PF00144"/>
    </source>
</evidence>
<dbReference type="STRING" id="633813.SAMN04488087_1185"/>
<dbReference type="GO" id="GO:0006508">
    <property type="term" value="P:proteolysis"/>
    <property type="evidence" value="ECO:0007669"/>
    <property type="project" value="TreeGrafter"/>
</dbReference>
<dbReference type="EMBL" id="FRAU01000003">
    <property type="protein sequence ID" value="SHK46967.1"/>
    <property type="molecule type" value="Genomic_DNA"/>
</dbReference>
<dbReference type="GO" id="GO:0008233">
    <property type="term" value="F:peptidase activity"/>
    <property type="evidence" value="ECO:0007669"/>
    <property type="project" value="TreeGrafter"/>
</dbReference>
<dbReference type="PANTHER" id="PTHR46520:SF1">
    <property type="entry name" value="SERINE BETA-LACTAMASE-LIKE PROTEIN LACTB, MITOCHONDRIAL"/>
    <property type="match status" value="1"/>
</dbReference>
<accession>A0A1M6SQP8</accession>
<dbReference type="SUPFAM" id="SSF56601">
    <property type="entry name" value="beta-lactamase/transpeptidase-like"/>
    <property type="match status" value="1"/>
</dbReference>
<dbReference type="InterPro" id="IPR012338">
    <property type="entry name" value="Beta-lactam/transpept-like"/>
</dbReference>
<feature type="domain" description="Beta-lactamase-related" evidence="1">
    <location>
        <begin position="44"/>
        <end position="351"/>
    </location>
</feature>
<gene>
    <name evidence="2" type="ORF">SAMN04488087_1185</name>
</gene>
<keyword evidence="3" id="KW-1185">Reference proteome</keyword>
<dbReference type="AlphaFoldDB" id="A0A1M6SQP8"/>
<dbReference type="Pfam" id="PF00144">
    <property type="entry name" value="Beta-lactamase"/>
    <property type="match status" value="1"/>
</dbReference>
<dbReference type="Proteomes" id="UP000185812">
    <property type="component" value="Unassembled WGS sequence"/>
</dbReference>
<dbReference type="InterPro" id="IPR052794">
    <property type="entry name" value="Mito_Ser_Protease_LACTB"/>
</dbReference>
<organism evidence="2 3">
    <name type="scientific">Rhodothermus profundi</name>
    <dbReference type="NCBI Taxonomy" id="633813"/>
    <lineage>
        <taxon>Bacteria</taxon>
        <taxon>Pseudomonadati</taxon>
        <taxon>Rhodothermota</taxon>
        <taxon>Rhodothermia</taxon>
        <taxon>Rhodothermales</taxon>
        <taxon>Rhodothermaceae</taxon>
        <taxon>Rhodothermus</taxon>
    </lineage>
</organism>
<dbReference type="GO" id="GO:0019216">
    <property type="term" value="P:regulation of lipid metabolic process"/>
    <property type="evidence" value="ECO:0007669"/>
    <property type="project" value="TreeGrafter"/>
</dbReference>
<reference evidence="3" key="1">
    <citation type="submission" date="2016-11" db="EMBL/GenBank/DDBJ databases">
        <authorList>
            <person name="Varghese N."/>
            <person name="Submissions S."/>
        </authorList>
    </citation>
    <scope>NUCLEOTIDE SEQUENCE [LARGE SCALE GENOMIC DNA]</scope>
    <source>
        <strain evidence="3">DSM 22212</strain>
    </source>
</reference>
<dbReference type="PANTHER" id="PTHR46520">
    <property type="entry name" value="SERINE BETA-LACTAMASE-LIKE PROTEIN LACTB, MITOCHONDRIAL"/>
    <property type="match status" value="1"/>
</dbReference>
<dbReference type="RefSeq" id="WP_072715047.1">
    <property type="nucleotide sequence ID" value="NZ_FRAU01000003.1"/>
</dbReference>
<dbReference type="InterPro" id="IPR001466">
    <property type="entry name" value="Beta-lactam-related"/>
</dbReference>
<evidence type="ECO:0000313" key="2">
    <source>
        <dbReference type="EMBL" id="SHK46967.1"/>
    </source>
</evidence>
<evidence type="ECO:0000313" key="3">
    <source>
        <dbReference type="Proteomes" id="UP000185812"/>
    </source>
</evidence>
<proteinExistence type="predicted"/>